<dbReference type="GO" id="GO:0016020">
    <property type="term" value="C:membrane"/>
    <property type="evidence" value="ECO:0007669"/>
    <property type="project" value="GOC"/>
</dbReference>
<dbReference type="PANTHER" id="PTHR32385:SF15">
    <property type="entry name" value="INOSITOL PHOSPHOCERAMIDE MANNOSYLTRANSFERASE 1"/>
    <property type="match status" value="1"/>
</dbReference>
<dbReference type="InterPro" id="IPR051706">
    <property type="entry name" value="Glycosyltransferase_domain"/>
</dbReference>
<dbReference type="Gene3D" id="3.90.550.20">
    <property type="match status" value="1"/>
</dbReference>
<protein>
    <recommendedName>
        <fullName evidence="5">Mannosyltransferase</fullName>
    </recommendedName>
</protein>
<reference evidence="3" key="2">
    <citation type="submission" date="2020-11" db="EMBL/GenBank/DDBJ databases">
        <authorList>
            <person name="McCartney M.A."/>
            <person name="Auch B."/>
            <person name="Kono T."/>
            <person name="Mallez S."/>
            <person name="Becker A."/>
            <person name="Gohl D.M."/>
            <person name="Silverstein K.A.T."/>
            <person name="Koren S."/>
            <person name="Bechman K.B."/>
            <person name="Herman A."/>
            <person name="Abrahante J.E."/>
            <person name="Garbe J."/>
        </authorList>
    </citation>
    <scope>NUCLEOTIDE SEQUENCE</scope>
    <source>
        <strain evidence="3">Duluth1</strain>
        <tissue evidence="3">Whole animal</tissue>
    </source>
</reference>
<accession>A0A9D4HNF2</accession>
<feature type="transmembrane region" description="Helical" evidence="2">
    <location>
        <begin position="20"/>
        <end position="39"/>
    </location>
</feature>
<dbReference type="EMBL" id="JAIWYP010000012">
    <property type="protein sequence ID" value="KAH3723778.1"/>
    <property type="molecule type" value="Genomic_DNA"/>
</dbReference>
<evidence type="ECO:0000256" key="1">
    <source>
        <dbReference type="ARBA" id="ARBA00022679"/>
    </source>
</evidence>
<dbReference type="SUPFAM" id="SSF53448">
    <property type="entry name" value="Nucleotide-diphospho-sugar transferases"/>
    <property type="match status" value="1"/>
</dbReference>
<keyword evidence="2" id="KW-1133">Transmembrane helix</keyword>
<dbReference type="GO" id="GO:0051999">
    <property type="term" value="P:mannosyl-inositol phosphorylceramide biosynthetic process"/>
    <property type="evidence" value="ECO:0007669"/>
    <property type="project" value="TreeGrafter"/>
</dbReference>
<sequence length="361" mass="42511">MLRHFFCLRQKIELLRAKCAGFILTIVIVIVWYFIYPSINILPWHKDNHTHVQSIKDDNAVTGQQGTGRLQFINATKIQYLNDIPLEMGFQPFIDVEFPHVETDVPRIPHNIHQIWIRHHNTTETDIEVPEQFEQYMKTFPKWNPSWKYYFWTHRTSIKLLEERHPELLTFYFHKTLVPVQKSDLMRYVVVYEFGGLYADLDTSCLRSLDIVTTKYSCIVLPEPFEDGIIWENIPYRIPNGVFLCSAKHPFLEQVLRTISGIKTVEASPTLIGQLFFTSQYRRYNNISDKDVYRVNISGDTSSPYFYKGELPETHNDAIYIPNTRYFLDQPHPWHRDNIKRICVSFILEGVSIASQVTSPF</sequence>
<evidence type="ECO:0000256" key="2">
    <source>
        <dbReference type="SAM" id="Phobius"/>
    </source>
</evidence>
<organism evidence="3 4">
    <name type="scientific">Dreissena polymorpha</name>
    <name type="common">Zebra mussel</name>
    <name type="synonym">Mytilus polymorpha</name>
    <dbReference type="NCBI Taxonomy" id="45954"/>
    <lineage>
        <taxon>Eukaryota</taxon>
        <taxon>Metazoa</taxon>
        <taxon>Spiralia</taxon>
        <taxon>Lophotrochozoa</taxon>
        <taxon>Mollusca</taxon>
        <taxon>Bivalvia</taxon>
        <taxon>Autobranchia</taxon>
        <taxon>Heteroconchia</taxon>
        <taxon>Euheterodonta</taxon>
        <taxon>Imparidentia</taxon>
        <taxon>Neoheterodontei</taxon>
        <taxon>Myida</taxon>
        <taxon>Dreissenoidea</taxon>
        <taxon>Dreissenidae</taxon>
        <taxon>Dreissena</taxon>
    </lineage>
</organism>
<reference evidence="3" key="1">
    <citation type="journal article" date="2019" name="bioRxiv">
        <title>The Genome of the Zebra Mussel, Dreissena polymorpha: A Resource for Invasive Species Research.</title>
        <authorList>
            <person name="McCartney M.A."/>
            <person name="Auch B."/>
            <person name="Kono T."/>
            <person name="Mallez S."/>
            <person name="Zhang Y."/>
            <person name="Obille A."/>
            <person name="Becker A."/>
            <person name="Abrahante J.E."/>
            <person name="Garbe J."/>
            <person name="Badalamenti J.P."/>
            <person name="Herman A."/>
            <person name="Mangelson H."/>
            <person name="Liachko I."/>
            <person name="Sullivan S."/>
            <person name="Sone E.D."/>
            <person name="Koren S."/>
            <person name="Silverstein K.A.T."/>
            <person name="Beckman K.B."/>
            <person name="Gohl D.M."/>
        </authorList>
    </citation>
    <scope>NUCLEOTIDE SEQUENCE</scope>
    <source>
        <strain evidence="3">Duluth1</strain>
        <tissue evidence="3">Whole animal</tissue>
    </source>
</reference>
<comment type="caution">
    <text evidence="3">The sequence shown here is derived from an EMBL/GenBank/DDBJ whole genome shotgun (WGS) entry which is preliminary data.</text>
</comment>
<evidence type="ECO:0000313" key="4">
    <source>
        <dbReference type="Proteomes" id="UP000828390"/>
    </source>
</evidence>
<dbReference type="InterPro" id="IPR007577">
    <property type="entry name" value="GlycoTrfase_DXD_sugar-bd_CS"/>
</dbReference>
<evidence type="ECO:0000313" key="3">
    <source>
        <dbReference type="EMBL" id="KAH3723778.1"/>
    </source>
</evidence>
<dbReference type="AlphaFoldDB" id="A0A9D4HNF2"/>
<evidence type="ECO:0008006" key="5">
    <source>
        <dbReference type="Google" id="ProtNLM"/>
    </source>
</evidence>
<dbReference type="Proteomes" id="UP000828390">
    <property type="component" value="Unassembled WGS sequence"/>
</dbReference>
<keyword evidence="2" id="KW-0812">Transmembrane</keyword>
<dbReference type="InterPro" id="IPR029044">
    <property type="entry name" value="Nucleotide-diphossugar_trans"/>
</dbReference>
<keyword evidence="2" id="KW-0472">Membrane</keyword>
<dbReference type="PANTHER" id="PTHR32385">
    <property type="entry name" value="MANNOSYL PHOSPHORYLINOSITOL CERAMIDE SYNTHASE"/>
    <property type="match status" value="1"/>
</dbReference>
<dbReference type="Pfam" id="PF04488">
    <property type="entry name" value="Gly_transf_sug"/>
    <property type="match status" value="1"/>
</dbReference>
<proteinExistence type="predicted"/>
<dbReference type="GO" id="GO:0000030">
    <property type="term" value="F:mannosyltransferase activity"/>
    <property type="evidence" value="ECO:0007669"/>
    <property type="project" value="TreeGrafter"/>
</dbReference>
<name>A0A9D4HNF2_DREPO</name>
<keyword evidence="4" id="KW-1185">Reference proteome</keyword>
<gene>
    <name evidence="3" type="ORF">DPMN_049572</name>
</gene>
<keyword evidence="1" id="KW-0808">Transferase</keyword>